<sequence>MMQRAMNTINAKIGKLEQQIKATSSAGSSTELSEPHPQETVASYSTSTPLVVHPTVAPIYYPMSQLLPEKPKFPSKNKHHRRFNGVFEEDSTRRRVGMLSILL</sequence>
<evidence type="ECO:0000256" key="1">
    <source>
        <dbReference type="SAM" id="MobiDB-lite"/>
    </source>
</evidence>
<name>A0A1E1WRX1_PECGO</name>
<feature type="region of interest" description="Disordered" evidence="1">
    <location>
        <begin position="19"/>
        <end position="45"/>
    </location>
</feature>
<dbReference type="AlphaFoldDB" id="A0A1E1WRX1"/>
<gene>
    <name evidence="2" type="ORF">g.2609</name>
</gene>
<protein>
    <submittedName>
        <fullName evidence="2">Uncharacterized protein</fullName>
    </submittedName>
</protein>
<proteinExistence type="predicted"/>
<dbReference type="EMBL" id="GDQN01001503">
    <property type="protein sequence ID" value="JAT89551.1"/>
    <property type="molecule type" value="Transcribed_RNA"/>
</dbReference>
<evidence type="ECO:0000313" key="2">
    <source>
        <dbReference type="EMBL" id="JAT89551.1"/>
    </source>
</evidence>
<accession>A0A1E1WRX1</accession>
<reference evidence="2" key="1">
    <citation type="submission" date="2015-09" db="EMBL/GenBank/DDBJ databases">
        <title>De novo assembly of Pectinophora gossypiella (Pink Bollworm) gut transcriptome.</title>
        <authorList>
            <person name="Tassone E.E."/>
        </authorList>
    </citation>
    <scope>NUCLEOTIDE SEQUENCE</scope>
</reference>
<feature type="compositionally biased region" description="Polar residues" evidence="1">
    <location>
        <begin position="20"/>
        <end position="32"/>
    </location>
</feature>
<organism evidence="2">
    <name type="scientific">Pectinophora gossypiella</name>
    <name type="common">Cotton pink bollworm</name>
    <name type="synonym">Depressaria gossypiella</name>
    <dbReference type="NCBI Taxonomy" id="13191"/>
    <lineage>
        <taxon>Eukaryota</taxon>
        <taxon>Metazoa</taxon>
        <taxon>Ecdysozoa</taxon>
        <taxon>Arthropoda</taxon>
        <taxon>Hexapoda</taxon>
        <taxon>Insecta</taxon>
        <taxon>Pterygota</taxon>
        <taxon>Neoptera</taxon>
        <taxon>Endopterygota</taxon>
        <taxon>Lepidoptera</taxon>
        <taxon>Glossata</taxon>
        <taxon>Ditrysia</taxon>
        <taxon>Gelechioidea</taxon>
        <taxon>Gelechiidae</taxon>
        <taxon>Apatetrinae</taxon>
        <taxon>Pectinophora</taxon>
    </lineage>
</organism>